<name>A0A6I0F7H4_9FIRM</name>
<dbReference type="GO" id="GO:0006355">
    <property type="term" value="P:regulation of DNA-templated transcription"/>
    <property type="evidence" value="ECO:0007669"/>
    <property type="project" value="InterPro"/>
</dbReference>
<comment type="caution">
    <text evidence="5">The sequence shown here is derived from an EMBL/GenBank/DDBJ whole genome shotgun (WGS) entry which is preliminary data.</text>
</comment>
<protein>
    <recommendedName>
        <fullName evidence="4">HTH luxR-type domain-containing protein</fullName>
    </recommendedName>
</protein>
<evidence type="ECO:0000313" key="6">
    <source>
        <dbReference type="Proteomes" id="UP000432715"/>
    </source>
</evidence>
<dbReference type="OrthoDB" id="9789465at2"/>
<dbReference type="RefSeq" id="WP_151862349.1">
    <property type="nucleotide sequence ID" value="NZ_WBZC01000083.1"/>
</dbReference>
<sequence>MYNNSAAWVDLHAEYKDSLKKIKQVKEKRRNTGILEDVVDCQVAGSMESDLNQSVREIKNRVMQEYNSITEEDIKNPIYGLTERQKEVALLRQRYSCSEVARILNIEQCTVFLIYKKSISKIIKLKSKQKKGESIILTDRENEVYILYASGLKPKAISEKLDISVNTVKYNLRMIKEKTGGKIIKVEKTG</sequence>
<dbReference type="InterPro" id="IPR000792">
    <property type="entry name" value="Tscrpt_reg_LuxR_C"/>
</dbReference>
<proteinExistence type="predicted"/>
<dbReference type="InterPro" id="IPR013324">
    <property type="entry name" value="RNA_pol_sigma_r3/r4-like"/>
</dbReference>
<dbReference type="InterPro" id="IPR036388">
    <property type="entry name" value="WH-like_DNA-bd_sf"/>
</dbReference>
<dbReference type="Pfam" id="PF00196">
    <property type="entry name" value="GerE"/>
    <property type="match status" value="1"/>
</dbReference>
<dbReference type="PRINTS" id="PR00038">
    <property type="entry name" value="HTHLUXR"/>
</dbReference>
<dbReference type="SUPFAM" id="SSF46894">
    <property type="entry name" value="C-terminal effector domain of the bipartite response regulators"/>
    <property type="match status" value="1"/>
</dbReference>
<dbReference type="GO" id="GO:0003677">
    <property type="term" value="F:DNA binding"/>
    <property type="evidence" value="ECO:0007669"/>
    <property type="project" value="UniProtKB-KW"/>
</dbReference>
<gene>
    <name evidence="5" type="ORF">F8154_14620</name>
</gene>
<evidence type="ECO:0000313" key="5">
    <source>
        <dbReference type="EMBL" id="KAB3529597.1"/>
    </source>
</evidence>
<evidence type="ECO:0000259" key="4">
    <source>
        <dbReference type="Pfam" id="PF00196"/>
    </source>
</evidence>
<evidence type="ECO:0000256" key="2">
    <source>
        <dbReference type="ARBA" id="ARBA00023125"/>
    </source>
</evidence>
<reference evidence="5 6" key="1">
    <citation type="submission" date="2019-10" db="EMBL/GenBank/DDBJ databases">
        <title>Alkaliphilus serpentinus sp. nov. and Alkaliphilus pronyensis sp. nov., two novel anaerobic alkaliphilic species isolated from the serpentinized-hosted hydrothermal field of the Prony Bay (New Caledonia).</title>
        <authorList>
            <person name="Postec A."/>
        </authorList>
    </citation>
    <scope>NUCLEOTIDE SEQUENCE [LARGE SCALE GENOMIC DNA]</scope>
    <source>
        <strain evidence="5 6">LacV</strain>
    </source>
</reference>
<feature type="domain" description="HTH luxR-type" evidence="4">
    <location>
        <begin position="136"/>
        <end position="178"/>
    </location>
</feature>
<dbReference type="EMBL" id="WBZC01000083">
    <property type="protein sequence ID" value="KAB3529597.1"/>
    <property type="molecule type" value="Genomic_DNA"/>
</dbReference>
<organism evidence="5 6">
    <name type="scientific">Alkaliphilus pronyensis</name>
    <dbReference type="NCBI Taxonomy" id="1482732"/>
    <lineage>
        <taxon>Bacteria</taxon>
        <taxon>Bacillati</taxon>
        <taxon>Bacillota</taxon>
        <taxon>Clostridia</taxon>
        <taxon>Peptostreptococcales</taxon>
        <taxon>Natronincolaceae</taxon>
        <taxon>Alkaliphilus</taxon>
    </lineage>
</organism>
<dbReference type="SUPFAM" id="SSF88659">
    <property type="entry name" value="Sigma3 and sigma4 domains of RNA polymerase sigma factors"/>
    <property type="match status" value="1"/>
</dbReference>
<dbReference type="Proteomes" id="UP000432715">
    <property type="component" value="Unassembled WGS sequence"/>
</dbReference>
<accession>A0A6I0F7H4</accession>
<dbReference type="PANTHER" id="PTHR44688">
    <property type="entry name" value="DNA-BINDING TRANSCRIPTIONAL ACTIVATOR DEVR_DOSR"/>
    <property type="match status" value="1"/>
</dbReference>
<evidence type="ECO:0000256" key="3">
    <source>
        <dbReference type="ARBA" id="ARBA00023163"/>
    </source>
</evidence>
<keyword evidence="6" id="KW-1185">Reference proteome</keyword>
<dbReference type="Gene3D" id="1.10.10.10">
    <property type="entry name" value="Winged helix-like DNA-binding domain superfamily/Winged helix DNA-binding domain"/>
    <property type="match status" value="1"/>
</dbReference>
<dbReference type="InterPro" id="IPR016032">
    <property type="entry name" value="Sig_transdc_resp-reg_C-effctor"/>
</dbReference>
<keyword evidence="3" id="KW-0804">Transcription</keyword>
<dbReference type="AlphaFoldDB" id="A0A6I0F7H4"/>
<evidence type="ECO:0000256" key="1">
    <source>
        <dbReference type="ARBA" id="ARBA00023015"/>
    </source>
</evidence>
<keyword evidence="2" id="KW-0238">DNA-binding</keyword>
<dbReference type="PANTHER" id="PTHR44688:SF16">
    <property type="entry name" value="DNA-BINDING TRANSCRIPTIONAL ACTIVATOR DEVR_DOSR"/>
    <property type="match status" value="1"/>
</dbReference>
<keyword evidence="1" id="KW-0805">Transcription regulation</keyword>